<dbReference type="PANTHER" id="PTHR23140">
    <property type="entry name" value="RNA PROCESSING PROTEIN LD23810P"/>
    <property type="match status" value="1"/>
</dbReference>
<dbReference type="SMART" id="SM00360">
    <property type="entry name" value="RRM"/>
    <property type="match status" value="1"/>
</dbReference>
<dbReference type="PANTHER" id="PTHR23140:SF0">
    <property type="entry name" value="U2 SNRNP-ASSOCIATED SURP MOTIF-CONTAINING PROTEIN"/>
    <property type="match status" value="1"/>
</dbReference>
<protein>
    <recommendedName>
        <fullName evidence="10">CID domain-containing protein</fullName>
    </recommendedName>
</protein>
<feature type="compositionally biased region" description="Low complexity" evidence="4">
    <location>
        <begin position="373"/>
        <end position="385"/>
    </location>
</feature>
<evidence type="ECO:0000256" key="1">
    <source>
        <dbReference type="ARBA" id="ARBA00022884"/>
    </source>
</evidence>
<dbReference type="GO" id="GO:0003723">
    <property type="term" value="F:RNA binding"/>
    <property type="evidence" value="ECO:0007669"/>
    <property type="project" value="UniProtKB-UniRule"/>
</dbReference>
<evidence type="ECO:0000256" key="3">
    <source>
        <dbReference type="SAM" id="Coils"/>
    </source>
</evidence>
<evidence type="ECO:0000313" key="8">
    <source>
        <dbReference type="EMBL" id="KZT08356.1"/>
    </source>
</evidence>
<feature type="region of interest" description="Disordered" evidence="4">
    <location>
        <begin position="624"/>
        <end position="645"/>
    </location>
</feature>
<dbReference type="PROSITE" id="PS51391">
    <property type="entry name" value="CID"/>
    <property type="match status" value="1"/>
</dbReference>
<dbReference type="InterPro" id="IPR035967">
    <property type="entry name" value="SWAP/Surp_sf"/>
</dbReference>
<dbReference type="RefSeq" id="XP_040766096.1">
    <property type="nucleotide sequence ID" value="XM_040908497.1"/>
</dbReference>
<name>A0A165F4B9_9APHY</name>
<dbReference type="Gene3D" id="1.25.40.90">
    <property type="match status" value="1"/>
</dbReference>
<organism evidence="8 9">
    <name type="scientific">Laetiporus sulphureus 93-53</name>
    <dbReference type="NCBI Taxonomy" id="1314785"/>
    <lineage>
        <taxon>Eukaryota</taxon>
        <taxon>Fungi</taxon>
        <taxon>Dikarya</taxon>
        <taxon>Basidiomycota</taxon>
        <taxon>Agaricomycotina</taxon>
        <taxon>Agaricomycetes</taxon>
        <taxon>Polyporales</taxon>
        <taxon>Laetiporus</taxon>
    </lineage>
</organism>
<keyword evidence="3" id="KW-0175">Coiled coil</keyword>
<feature type="region of interest" description="Disordered" evidence="4">
    <location>
        <begin position="456"/>
        <end position="476"/>
    </location>
</feature>
<feature type="compositionally biased region" description="Basic residues" evidence="4">
    <location>
        <begin position="314"/>
        <end position="326"/>
    </location>
</feature>
<dbReference type="PROSITE" id="PS50102">
    <property type="entry name" value="RRM"/>
    <property type="match status" value="1"/>
</dbReference>
<feature type="region of interest" description="Disordered" evidence="4">
    <location>
        <begin position="660"/>
        <end position="752"/>
    </location>
</feature>
<feature type="compositionally biased region" description="Acidic residues" evidence="4">
    <location>
        <begin position="704"/>
        <end position="713"/>
    </location>
</feature>
<evidence type="ECO:0000259" key="7">
    <source>
        <dbReference type="PROSITE" id="PS51391"/>
    </source>
</evidence>
<feature type="domain" description="SURP motif" evidence="6">
    <location>
        <begin position="399"/>
        <end position="441"/>
    </location>
</feature>
<evidence type="ECO:0000259" key="6">
    <source>
        <dbReference type="PROSITE" id="PS50128"/>
    </source>
</evidence>
<dbReference type="InParanoid" id="A0A165F4B9"/>
<evidence type="ECO:0000256" key="4">
    <source>
        <dbReference type="SAM" id="MobiDB-lite"/>
    </source>
</evidence>
<dbReference type="InterPro" id="IPR006569">
    <property type="entry name" value="CID_dom"/>
</dbReference>
<feature type="compositionally biased region" description="Basic and acidic residues" evidence="4">
    <location>
        <begin position="302"/>
        <end position="313"/>
    </location>
</feature>
<dbReference type="InterPro" id="IPR035979">
    <property type="entry name" value="RBD_domain_sf"/>
</dbReference>
<dbReference type="InterPro" id="IPR000504">
    <property type="entry name" value="RRM_dom"/>
</dbReference>
<accession>A0A165F4B9</accession>
<gene>
    <name evidence="8" type="ORF">LAESUDRAFT_723858</name>
</gene>
<dbReference type="OrthoDB" id="377209at2759"/>
<dbReference type="InterPro" id="IPR012677">
    <property type="entry name" value="Nucleotide-bd_a/b_plait_sf"/>
</dbReference>
<dbReference type="EMBL" id="KV427615">
    <property type="protein sequence ID" value="KZT08356.1"/>
    <property type="molecule type" value="Genomic_DNA"/>
</dbReference>
<dbReference type="Pfam" id="PF04818">
    <property type="entry name" value="CID"/>
    <property type="match status" value="1"/>
</dbReference>
<dbReference type="Gene3D" id="3.30.70.330">
    <property type="match status" value="1"/>
</dbReference>
<dbReference type="PROSITE" id="PS50128">
    <property type="entry name" value="SURP"/>
    <property type="match status" value="1"/>
</dbReference>
<dbReference type="SUPFAM" id="SSF54928">
    <property type="entry name" value="RNA-binding domain, RBD"/>
    <property type="match status" value="1"/>
</dbReference>
<sequence length="752" mass="84524">MDKTKSRLAAFFDNDDEDPSFPQKEVDHQKRAIYTQGTMRKTKREKEKEAAEAKRKEEEENAAKAYAEFLDAFQGEGADRKKAGSAFVKEGEVAAYAPSTKGKTTSSAALRGFEEDLMQQPSPLTAPKPKGKRAMDSFLEEIKREQADREMRLSRHATHGRTVTSIAAYEGQSGSKDRGDPETSNVFVANLPPHANEQSLGAFFARVGPVGSVKIMWPRGDATQGPGADMTATRRTKNSGLSGFVSFMKRKDAEAALRELDGFDWGGSVLRVGWSKAVPMASKPMYVFKKSSRSRSPSRLRSPRDYRSRSRSHDRARRQSHSRSRSRSHDRDRYRSSRRSRSRSWDRDRSRSPGEYRDRRRRSHSRGRRYDSLSRSPRRLTPSPRGALGLEEDETSDQFIRLVAAEVKGHDAEYEQTLREREKANSRYAFLKREHRRNRYYRSLIERRESIDPQFDDEGYNSVYSTDSAEESERERIRKSELGKLARRRFEAMLRSLSGRRGEIARCMAFSLEHAEAAGEVSDIIISSLVVDGTPVPRKVARLHLICDILHNSAAPLPMAWKFRQEFQSRLGLVFDHLSTIYHSFPGRITAETFKKQITSVVDIWEDWIVFSPDFTSELRARLEGSVPEEETSEAGQEAAEIKEDAPTFTSKFKASFFKPAEEATTQPASTGATSDDGEPMEIGSDVDGEPIDDVDGGLISADLDGEPIDDIDGVPMDDSALDGESLNGEPLDGEPMAGEPMDDIDGVPVDM</sequence>
<feature type="compositionally biased region" description="Polar residues" evidence="4">
    <location>
        <begin position="665"/>
        <end position="674"/>
    </location>
</feature>
<keyword evidence="1 2" id="KW-0694">RNA-binding</keyword>
<feature type="domain" description="CID" evidence="7">
    <location>
        <begin position="482"/>
        <end position="627"/>
    </location>
</feature>
<feature type="domain" description="RRM" evidence="5">
    <location>
        <begin position="184"/>
        <end position="277"/>
    </location>
</feature>
<feature type="coiled-coil region" evidence="3">
    <location>
        <begin position="407"/>
        <end position="434"/>
    </location>
</feature>
<feature type="compositionally biased region" description="Acidic residues" evidence="4">
    <location>
        <begin position="676"/>
        <end position="696"/>
    </location>
</feature>
<dbReference type="SUPFAM" id="SSF109905">
    <property type="entry name" value="Surp module (SWAP domain)"/>
    <property type="match status" value="1"/>
</dbReference>
<dbReference type="InterPro" id="IPR008942">
    <property type="entry name" value="ENTH_VHS"/>
</dbReference>
<reference evidence="8 9" key="1">
    <citation type="journal article" date="2016" name="Mol. Biol. Evol.">
        <title>Comparative Genomics of Early-Diverging Mushroom-Forming Fungi Provides Insights into the Origins of Lignocellulose Decay Capabilities.</title>
        <authorList>
            <person name="Nagy L.G."/>
            <person name="Riley R."/>
            <person name="Tritt A."/>
            <person name="Adam C."/>
            <person name="Daum C."/>
            <person name="Floudas D."/>
            <person name="Sun H."/>
            <person name="Yadav J.S."/>
            <person name="Pangilinan J."/>
            <person name="Larsson K.H."/>
            <person name="Matsuura K."/>
            <person name="Barry K."/>
            <person name="Labutti K."/>
            <person name="Kuo R."/>
            <person name="Ohm R.A."/>
            <person name="Bhattacharya S.S."/>
            <person name="Shirouzu T."/>
            <person name="Yoshinaga Y."/>
            <person name="Martin F.M."/>
            <person name="Grigoriev I.V."/>
            <person name="Hibbett D.S."/>
        </authorList>
    </citation>
    <scope>NUCLEOTIDE SEQUENCE [LARGE SCALE GENOMIC DNA]</scope>
    <source>
        <strain evidence="8 9">93-53</strain>
    </source>
</reference>
<keyword evidence="9" id="KW-1185">Reference proteome</keyword>
<dbReference type="GeneID" id="63825526"/>
<evidence type="ECO:0008006" key="10">
    <source>
        <dbReference type="Google" id="ProtNLM"/>
    </source>
</evidence>
<dbReference type="Pfam" id="PF01805">
    <property type="entry name" value="Surp"/>
    <property type="match status" value="1"/>
</dbReference>
<dbReference type="GO" id="GO:0006396">
    <property type="term" value="P:RNA processing"/>
    <property type="evidence" value="ECO:0007669"/>
    <property type="project" value="InterPro"/>
</dbReference>
<evidence type="ECO:0000256" key="2">
    <source>
        <dbReference type="PROSITE-ProRule" id="PRU00176"/>
    </source>
</evidence>
<feature type="region of interest" description="Disordered" evidence="4">
    <location>
        <begin position="1"/>
        <end position="60"/>
    </location>
</feature>
<dbReference type="GO" id="GO:0005634">
    <property type="term" value="C:nucleus"/>
    <property type="evidence" value="ECO:0007669"/>
    <property type="project" value="TreeGrafter"/>
</dbReference>
<dbReference type="Proteomes" id="UP000076871">
    <property type="component" value="Unassembled WGS sequence"/>
</dbReference>
<dbReference type="STRING" id="1314785.A0A165F4B9"/>
<dbReference type="InterPro" id="IPR000061">
    <property type="entry name" value="Surp"/>
</dbReference>
<proteinExistence type="predicted"/>
<evidence type="ECO:0000313" key="9">
    <source>
        <dbReference type="Proteomes" id="UP000076871"/>
    </source>
</evidence>
<feature type="compositionally biased region" description="Basic and acidic residues" evidence="4">
    <location>
        <begin position="44"/>
        <end position="60"/>
    </location>
</feature>
<dbReference type="SMART" id="SM00582">
    <property type="entry name" value="RPR"/>
    <property type="match status" value="1"/>
</dbReference>
<feature type="region of interest" description="Disordered" evidence="4">
    <location>
        <begin position="289"/>
        <end position="393"/>
    </location>
</feature>
<dbReference type="InterPro" id="IPR051485">
    <property type="entry name" value="SR-CTD_assoc_factor"/>
</dbReference>
<dbReference type="Gene3D" id="1.10.10.790">
    <property type="entry name" value="Surp module"/>
    <property type="match status" value="1"/>
</dbReference>
<feature type="compositionally biased region" description="Basic and acidic residues" evidence="4">
    <location>
        <begin position="343"/>
        <end position="358"/>
    </location>
</feature>
<dbReference type="AlphaFoldDB" id="A0A165F4B9"/>
<evidence type="ECO:0000259" key="5">
    <source>
        <dbReference type="PROSITE" id="PS50102"/>
    </source>
</evidence>